<dbReference type="GO" id="GO:0046872">
    <property type="term" value="F:metal ion binding"/>
    <property type="evidence" value="ECO:0007669"/>
    <property type="project" value="UniProtKB-KW"/>
</dbReference>
<keyword evidence="4" id="KW-0378">Hydrolase</keyword>
<dbReference type="AlphaFoldDB" id="A5BFD6"/>
<feature type="domain" description="Integrase catalytic" evidence="6">
    <location>
        <begin position="426"/>
        <end position="507"/>
    </location>
</feature>
<accession>A5BFD6</accession>
<dbReference type="InterPro" id="IPR039537">
    <property type="entry name" value="Retrotran_Ty1/copia-like"/>
</dbReference>
<evidence type="ECO:0000256" key="3">
    <source>
        <dbReference type="ARBA" id="ARBA00022750"/>
    </source>
</evidence>
<gene>
    <name evidence="10" type="ORF">VITISV_033829</name>
</gene>
<dbReference type="CDD" id="cd09272">
    <property type="entry name" value="RNase_HI_RT_Ty1"/>
    <property type="match status" value="1"/>
</dbReference>
<dbReference type="InterPro" id="IPR001584">
    <property type="entry name" value="Integrase_cat-core"/>
</dbReference>
<feature type="compositionally biased region" description="Low complexity" evidence="5">
    <location>
        <begin position="234"/>
        <end position="243"/>
    </location>
</feature>
<evidence type="ECO:0000259" key="6">
    <source>
        <dbReference type="Pfam" id="PF00665"/>
    </source>
</evidence>
<dbReference type="Pfam" id="PF07727">
    <property type="entry name" value="RVT_2"/>
    <property type="match status" value="1"/>
</dbReference>
<keyword evidence="1" id="KW-0645">Protease</keyword>
<keyword evidence="2" id="KW-0479">Metal-binding</keyword>
<dbReference type="Pfam" id="PF22936">
    <property type="entry name" value="Pol_BBD"/>
    <property type="match status" value="1"/>
</dbReference>
<reference evidence="10" key="1">
    <citation type="journal article" date="2007" name="PLoS ONE">
        <title>The first genome sequence of an elite grapevine cultivar (Pinot noir Vitis vinifera L.): coping with a highly heterozygous genome.</title>
        <authorList>
            <person name="Velasco R."/>
            <person name="Zharkikh A."/>
            <person name="Troggio M."/>
            <person name="Cartwright D.A."/>
            <person name="Cestaro A."/>
            <person name="Pruss D."/>
            <person name="Pindo M."/>
            <person name="FitzGerald L.M."/>
            <person name="Vezzulli S."/>
            <person name="Reid J."/>
            <person name="Malacarne G."/>
            <person name="Iliev D."/>
            <person name="Coppola G."/>
            <person name="Wardell B."/>
            <person name="Micheletti D."/>
            <person name="Macalma T."/>
            <person name="Facci M."/>
            <person name="Mitchell J.T."/>
            <person name="Perazzolli M."/>
            <person name="Eldredge G."/>
            <person name="Gatto P."/>
            <person name="Oyzerski R."/>
            <person name="Moretto M."/>
            <person name="Gutin N."/>
            <person name="Stefanini M."/>
            <person name="Chen Y."/>
            <person name="Segala C."/>
            <person name="Davenport C."/>
            <person name="Dematte L."/>
            <person name="Mraz A."/>
            <person name="Battilana J."/>
            <person name="Stormo K."/>
            <person name="Costa F."/>
            <person name="Tao Q."/>
            <person name="Si-Ammour A."/>
            <person name="Harkins T."/>
            <person name="Lackey A."/>
            <person name="Perbost C."/>
            <person name="Taillon B."/>
            <person name="Stella A."/>
            <person name="Solovyev V."/>
            <person name="Fawcett J.A."/>
            <person name="Sterck L."/>
            <person name="Vandepoele K."/>
            <person name="Grando S.M."/>
            <person name="Toppo S."/>
            <person name="Moser C."/>
            <person name="Lanchbury J."/>
            <person name="Bogden R."/>
            <person name="Skolnick M."/>
            <person name="Sgaramella V."/>
            <person name="Bhatnagar S.K."/>
            <person name="Fontana P."/>
            <person name="Gutin A."/>
            <person name="Van de Peer Y."/>
            <person name="Salamini F."/>
            <person name="Viola R."/>
        </authorList>
    </citation>
    <scope>NUCLEOTIDE SEQUENCE</scope>
</reference>
<evidence type="ECO:0000259" key="9">
    <source>
        <dbReference type="Pfam" id="PF25597"/>
    </source>
</evidence>
<feature type="compositionally biased region" description="Basic residues" evidence="5">
    <location>
        <begin position="224"/>
        <end position="233"/>
    </location>
</feature>
<dbReference type="InterPro" id="IPR054722">
    <property type="entry name" value="PolX-like_BBD"/>
</dbReference>
<dbReference type="SUPFAM" id="SSF53098">
    <property type="entry name" value="Ribonuclease H-like"/>
    <property type="match status" value="1"/>
</dbReference>
<dbReference type="Pfam" id="PF00665">
    <property type="entry name" value="rve"/>
    <property type="match status" value="1"/>
</dbReference>
<dbReference type="InterPro" id="IPR036397">
    <property type="entry name" value="RNaseH_sf"/>
</dbReference>
<evidence type="ECO:0008006" key="11">
    <source>
        <dbReference type="Google" id="ProtNLM"/>
    </source>
</evidence>
<dbReference type="InterPro" id="IPR013103">
    <property type="entry name" value="RVT_2"/>
</dbReference>
<evidence type="ECO:0000256" key="4">
    <source>
        <dbReference type="ARBA" id="ARBA00022801"/>
    </source>
</evidence>
<dbReference type="Pfam" id="PF14223">
    <property type="entry name" value="Retrotran_gag_2"/>
    <property type="match status" value="1"/>
</dbReference>
<dbReference type="InterPro" id="IPR057670">
    <property type="entry name" value="SH3_retrovirus"/>
</dbReference>
<protein>
    <recommendedName>
        <fullName evidence="11">Retrovirus-related Pol polyprotein from transposon RE1</fullName>
    </recommendedName>
</protein>
<evidence type="ECO:0000259" key="8">
    <source>
        <dbReference type="Pfam" id="PF22936"/>
    </source>
</evidence>
<dbReference type="ExpressionAtlas" id="A5BFD6">
    <property type="expression patterns" value="baseline and differential"/>
</dbReference>
<organism evidence="10">
    <name type="scientific">Vitis vinifera</name>
    <name type="common">Grape</name>
    <dbReference type="NCBI Taxonomy" id="29760"/>
    <lineage>
        <taxon>Eukaryota</taxon>
        <taxon>Viridiplantae</taxon>
        <taxon>Streptophyta</taxon>
        <taxon>Embryophyta</taxon>
        <taxon>Tracheophyta</taxon>
        <taxon>Spermatophyta</taxon>
        <taxon>Magnoliopsida</taxon>
        <taxon>eudicotyledons</taxon>
        <taxon>Gunneridae</taxon>
        <taxon>Pentapetalae</taxon>
        <taxon>rosids</taxon>
        <taxon>Vitales</taxon>
        <taxon>Vitaceae</taxon>
        <taxon>Viteae</taxon>
        <taxon>Vitis</taxon>
    </lineage>
</organism>
<dbReference type="InterPro" id="IPR043502">
    <property type="entry name" value="DNA/RNA_pol_sf"/>
</dbReference>
<evidence type="ECO:0000313" key="10">
    <source>
        <dbReference type="EMBL" id="CAN63433.1"/>
    </source>
</evidence>
<sequence>MEEASFTAAPPVFNGENYQTWAVRMTVHLQALDVWEAIEEDYEISPLGANPTVAQMKNHKEKKTRKAKVKACLFSTVSPLILTRIMQLESATEIWKHLWEEYQGNERLRNMQVMNLIREFEMVRMKESQTIKDYAEQLLTIANKVRLLGKEFSNERVVQKNFVTLPEKYEATISSLENTKDLSSITLAELLNALQALEQRRLMRQGSSVEGAFQAKTQTNEGNRRRRKNKKNNNKPSNNNNKKTGTYPPCPHYKKINHPQQKCWWRPDVKCNKCGRQGHIERICRTQQQQGETNVAAEQYQEEQLFSATCFANGSTSESWLVDSGCTNHMTYDQDLFREIDRTTISKVRIGNGEYIPVKGKGIVAIESLTGLKLIYDILFVPDIDQNLLSVGQLVEKGFKVCFEDKNCIIKDAEDVSGPQKTPSLKGSKYYIAFIDDFTRFCWIYFLTCKSEVADVFLRYKAMVENQSEYRIKVIRSNNGTEYTSEKFNKFCEDAGIDHQLTAPYTPQQNGVVERKNRTIMEMTRCLLHEKELPKSFWAEAANTVVFLLNILPTKALQKQAPFEAWFGYKPMLMNLKTFGCLCFSYVPQVKRDKLDKKSEPGIFIGYNSTSKAYRIYLPQNNVDELPVRGFRTLFDIYQRCNIVVLEPAGFVEAAENKRWRVAMQEELDMIDKNNTWELVDRPSHKKPIGVKWVYRTKLNSDGSINKHKARLVVKGYAQMFGVDFSETFAPVARLDTIRMLLALAAQRKWKIYKLDVKSAFLNGYLEEEIFVEQPEGFAIKGKEEKVYLLKKALYGLRQAPRAWYSRIDTHLLTLGFHKSLSEFTLYIEKIEEDILIVSLYVDDLLVTGSNAGFVNKFKAEMEHVFDMTDLSEMSYFLGMEVHQKQNEIFICQQKYAKEILKKFKMEECKPTSTPMNQKEKFCKEDSAKKVDEGLYRSMIGCLMYLTTTRPDIMHVVSLLSRYMHCASEIHFQATKRVIRYVKGTMDYGIKFSQVQSFNFHGFSNSDWAGCVDDMRSTSGYCFSFGSGVFSWSSRKQEVVAQSTAEAEYIAAVAAVNQALWLRKLLTDLDMK</sequence>
<feature type="region of interest" description="Disordered" evidence="5">
    <location>
        <begin position="205"/>
        <end position="252"/>
    </location>
</feature>
<name>A5BFD6_VITVI</name>
<dbReference type="GO" id="GO:0006508">
    <property type="term" value="P:proteolysis"/>
    <property type="evidence" value="ECO:0007669"/>
    <property type="project" value="UniProtKB-KW"/>
</dbReference>
<evidence type="ECO:0000256" key="2">
    <source>
        <dbReference type="ARBA" id="ARBA00022723"/>
    </source>
</evidence>
<dbReference type="GO" id="GO:0004190">
    <property type="term" value="F:aspartic-type endopeptidase activity"/>
    <property type="evidence" value="ECO:0007669"/>
    <property type="project" value="UniProtKB-KW"/>
</dbReference>
<dbReference type="Pfam" id="PF25597">
    <property type="entry name" value="SH3_retrovirus"/>
    <property type="match status" value="1"/>
</dbReference>
<dbReference type="GO" id="GO:0015074">
    <property type="term" value="P:DNA integration"/>
    <property type="evidence" value="ECO:0007669"/>
    <property type="project" value="InterPro"/>
</dbReference>
<evidence type="ECO:0000259" key="7">
    <source>
        <dbReference type="Pfam" id="PF07727"/>
    </source>
</evidence>
<evidence type="ECO:0000256" key="5">
    <source>
        <dbReference type="SAM" id="MobiDB-lite"/>
    </source>
</evidence>
<dbReference type="SUPFAM" id="SSF56672">
    <property type="entry name" value="DNA/RNA polymerases"/>
    <property type="match status" value="1"/>
</dbReference>
<dbReference type="GO" id="GO:0003676">
    <property type="term" value="F:nucleic acid binding"/>
    <property type="evidence" value="ECO:0007669"/>
    <property type="project" value="InterPro"/>
</dbReference>
<dbReference type="EMBL" id="AM457557">
    <property type="protein sequence ID" value="CAN63433.1"/>
    <property type="molecule type" value="Genomic_DNA"/>
</dbReference>
<feature type="domain" description="Retroviral polymerase SH3-like" evidence="9">
    <location>
        <begin position="581"/>
        <end position="622"/>
    </location>
</feature>
<feature type="domain" description="Retrovirus-related Pol polyprotein from transposon TNT 1-94-like beta-barrel" evidence="8">
    <location>
        <begin position="320"/>
        <end position="399"/>
    </location>
</feature>
<proteinExistence type="predicted"/>
<evidence type="ECO:0000256" key="1">
    <source>
        <dbReference type="ARBA" id="ARBA00022670"/>
    </source>
</evidence>
<keyword evidence="3" id="KW-0064">Aspartyl protease</keyword>
<dbReference type="Gene3D" id="3.30.420.10">
    <property type="entry name" value="Ribonuclease H-like superfamily/Ribonuclease H"/>
    <property type="match status" value="1"/>
</dbReference>
<dbReference type="InterPro" id="IPR012337">
    <property type="entry name" value="RNaseH-like_sf"/>
</dbReference>
<dbReference type="PANTHER" id="PTHR42648">
    <property type="entry name" value="TRANSPOSASE, PUTATIVE-RELATED"/>
    <property type="match status" value="1"/>
</dbReference>
<dbReference type="PANTHER" id="PTHR42648:SF18">
    <property type="entry name" value="RETROTRANSPOSON, UNCLASSIFIED-LIKE PROTEIN"/>
    <property type="match status" value="1"/>
</dbReference>
<feature type="domain" description="Reverse transcriptase Ty1/copia-type" evidence="7">
    <location>
        <begin position="674"/>
        <end position="917"/>
    </location>
</feature>